<reference evidence="1 2" key="1">
    <citation type="submission" date="2014-02" db="EMBL/GenBank/DDBJ databases">
        <title>The small core and large imbalanced accessory genome model reveals a collaborative survival strategy of Sorangium cellulosum strains in nature.</title>
        <authorList>
            <person name="Han K."/>
            <person name="Peng R."/>
            <person name="Blom J."/>
            <person name="Li Y.-Z."/>
        </authorList>
    </citation>
    <scope>NUCLEOTIDE SEQUENCE [LARGE SCALE GENOMIC DNA]</scope>
    <source>
        <strain evidence="1 2">So0008-312</strain>
    </source>
</reference>
<dbReference type="EMBL" id="JEMA01000143">
    <property type="protein sequence ID" value="KYF74092.1"/>
    <property type="molecule type" value="Genomic_DNA"/>
</dbReference>
<dbReference type="Pfam" id="PF08011">
    <property type="entry name" value="PDDEXK_9"/>
    <property type="match status" value="1"/>
</dbReference>
<protein>
    <submittedName>
        <fullName evidence="1">Uncharacterized protein</fullName>
    </submittedName>
</protein>
<accession>A0A150R1K7</accession>
<dbReference type="Proteomes" id="UP000075260">
    <property type="component" value="Unassembled WGS sequence"/>
</dbReference>
<comment type="caution">
    <text evidence="1">The sequence shown here is derived from an EMBL/GenBank/DDBJ whole genome shotgun (WGS) entry which is preliminary data.</text>
</comment>
<evidence type="ECO:0000313" key="1">
    <source>
        <dbReference type="EMBL" id="KYF74092.1"/>
    </source>
</evidence>
<organism evidence="1 2">
    <name type="scientific">Sorangium cellulosum</name>
    <name type="common">Polyangium cellulosum</name>
    <dbReference type="NCBI Taxonomy" id="56"/>
    <lineage>
        <taxon>Bacteria</taxon>
        <taxon>Pseudomonadati</taxon>
        <taxon>Myxococcota</taxon>
        <taxon>Polyangia</taxon>
        <taxon>Polyangiales</taxon>
        <taxon>Polyangiaceae</taxon>
        <taxon>Sorangium</taxon>
    </lineage>
</organism>
<evidence type="ECO:0000313" key="2">
    <source>
        <dbReference type="Proteomes" id="UP000075260"/>
    </source>
</evidence>
<dbReference type="RefSeq" id="WP_061605412.1">
    <property type="nucleotide sequence ID" value="NZ_JEMA01000143.1"/>
</dbReference>
<proteinExistence type="predicted"/>
<name>A0A150R1K7_SORCE</name>
<sequence length="92" mass="10050">MRERWRADVLVRPRAAGQPGVVLELKVPRKRRGETPEAALAAASRQVRDRRYAEELRAAGAAPVHELVAVFDGKQVWVRTVDEVLGAAGAAP</sequence>
<dbReference type="AlphaFoldDB" id="A0A150R1K7"/>
<gene>
    <name evidence="1" type="ORF">BE15_02645</name>
</gene>
<dbReference type="InterPro" id="IPR012547">
    <property type="entry name" value="PDDEXK_9"/>
</dbReference>